<dbReference type="AlphaFoldDB" id="A0AAU8NHK5"/>
<evidence type="ECO:0000313" key="2">
    <source>
        <dbReference type="EMBL" id="XCP97322.1"/>
    </source>
</evidence>
<sequence>MARTNEIHVKAKRFKDRPVCVTLHNGETYIGYISGVSSEGVVLTGGGKLTQASAGRPTTSTGAAGSGSSFKSKSKPARTGKTVSSRSRSKINGARKSSTRSRVAARTSPRRAQVSSLMPMMGSLLGGFGGLGGAGSIGGMLGGGMRLFGMIQRFVPVVKMGYGMIKQIQPFMGAVQGLMSPAQAAQAEAETEEQEA</sequence>
<gene>
    <name evidence="2" type="ORF">ABXS70_11740</name>
</gene>
<accession>A0AAU8NHK5</accession>
<feature type="compositionally biased region" description="Low complexity" evidence="1">
    <location>
        <begin position="52"/>
        <end position="71"/>
    </location>
</feature>
<organism evidence="2">
    <name type="scientific">Paenibacillus sp. AN1007</name>
    <dbReference type="NCBI Taxonomy" id="3151385"/>
    <lineage>
        <taxon>Bacteria</taxon>
        <taxon>Bacillati</taxon>
        <taxon>Bacillota</taxon>
        <taxon>Bacilli</taxon>
        <taxon>Bacillales</taxon>
        <taxon>Paenibacillaceae</taxon>
        <taxon>Paenibacillus</taxon>
    </lineage>
</organism>
<proteinExistence type="predicted"/>
<feature type="compositionally biased region" description="Low complexity" evidence="1">
    <location>
        <begin position="94"/>
        <end position="113"/>
    </location>
</feature>
<evidence type="ECO:0000256" key="1">
    <source>
        <dbReference type="SAM" id="MobiDB-lite"/>
    </source>
</evidence>
<dbReference type="RefSeq" id="WP_342556071.1">
    <property type="nucleotide sequence ID" value="NZ_CP159992.1"/>
</dbReference>
<feature type="region of interest" description="Disordered" evidence="1">
    <location>
        <begin position="49"/>
        <end position="113"/>
    </location>
</feature>
<dbReference type="EMBL" id="CP159992">
    <property type="protein sequence ID" value="XCP97322.1"/>
    <property type="molecule type" value="Genomic_DNA"/>
</dbReference>
<name>A0AAU8NHK5_9BACL</name>
<protein>
    <submittedName>
        <fullName evidence="2">Uncharacterized protein</fullName>
    </submittedName>
</protein>
<reference evidence="2" key="1">
    <citation type="submission" date="2024-05" db="EMBL/GenBank/DDBJ databases">
        <title>Draft genome assemblies of 36 bacteria isolated from hibernating arctic ground squirrels.</title>
        <authorList>
            <person name="McKee H."/>
            <person name="Mullen L."/>
            <person name="Drown D.M."/>
            <person name="Duddleston K.N."/>
        </authorList>
    </citation>
    <scope>NUCLEOTIDE SEQUENCE</scope>
    <source>
        <strain evidence="2">AN1007</strain>
    </source>
</reference>